<dbReference type="PANTHER" id="PTHR19303">
    <property type="entry name" value="TRANSPOSON"/>
    <property type="match status" value="1"/>
</dbReference>
<evidence type="ECO:0000313" key="5">
    <source>
        <dbReference type="EMBL" id="KAJ8945945.1"/>
    </source>
</evidence>
<dbReference type="SUPFAM" id="SSF46689">
    <property type="entry name" value="Homeodomain-like"/>
    <property type="match status" value="2"/>
</dbReference>
<dbReference type="PROSITE" id="PS51253">
    <property type="entry name" value="HTH_CENPB"/>
    <property type="match status" value="1"/>
</dbReference>
<evidence type="ECO:0000256" key="3">
    <source>
        <dbReference type="SAM" id="MobiDB-lite"/>
    </source>
</evidence>
<comment type="subcellular location">
    <subcellularLocation>
        <location evidence="1">Nucleus</location>
    </subcellularLocation>
</comment>
<feature type="region of interest" description="Disordered" evidence="3">
    <location>
        <begin position="203"/>
        <end position="227"/>
    </location>
</feature>
<dbReference type="InterPro" id="IPR009057">
    <property type="entry name" value="Homeodomain-like_sf"/>
</dbReference>
<keyword evidence="2" id="KW-0238">DNA-binding</keyword>
<dbReference type="GO" id="GO:0005634">
    <property type="term" value="C:nucleus"/>
    <property type="evidence" value="ECO:0007669"/>
    <property type="project" value="UniProtKB-SubCell"/>
</dbReference>
<sequence>MFLVEKLQVIEDFKNGMKNKDLSEKYKVHHSAISKIVYNKDKILEHKKTIEKYGANKNVLRYSSVHDSLFEKCTFLWFSQKRALGESVTGPVLQAKAKQFHASLNVDSNFSASNGWLARFKKRHGIRCLNIKGEKRQFVFREELKALLNFNNSTDSVRIPGCSEMSLKEVENWIDKDQYEPLYNVFNDSQLIEIAKRGIEESDSEEELLNSNNNKDSDEESPNLPPPSLDEVLQSILQIRHWSRGNKIVTVEENRCLDSLMEKMVQLKNKYYLN</sequence>
<dbReference type="PANTHER" id="PTHR19303:SF73">
    <property type="entry name" value="PROTEIN PDC2"/>
    <property type="match status" value="1"/>
</dbReference>
<protein>
    <recommendedName>
        <fullName evidence="4">HTH CENPB-type domain-containing protein</fullName>
    </recommendedName>
</protein>
<dbReference type="AlphaFoldDB" id="A0AAV8Y4U2"/>
<gene>
    <name evidence="5" type="ORF">NQ318_016773</name>
</gene>
<evidence type="ECO:0000256" key="2">
    <source>
        <dbReference type="ARBA" id="ARBA00023125"/>
    </source>
</evidence>
<dbReference type="SMART" id="SM00674">
    <property type="entry name" value="CENPB"/>
    <property type="match status" value="1"/>
</dbReference>
<dbReference type="Proteomes" id="UP001162162">
    <property type="component" value="Unassembled WGS sequence"/>
</dbReference>
<dbReference type="Gene3D" id="1.10.10.60">
    <property type="entry name" value="Homeodomain-like"/>
    <property type="match status" value="2"/>
</dbReference>
<comment type="caution">
    <text evidence="5">The sequence shown here is derived from an EMBL/GenBank/DDBJ whole genome shotgun (WGS) entry which is preliminary data.</text>
</comment>
<dbReference type="EMBL" id="JAPWTK010000202">
    <property type="protein sequence ID" value="KAJ8945945.1"/>
    <property type="molecule type" value="Genomic_DNA"/>
</dbReference>
<feature type="domain" description="HTH CENPB-type" evidence="4">
    <location>
        <begin position="58"/>
        <end position="130"/>
    </location>
</feature>
<dbReference type="InterPro" id="IPR050863">
    <property type="entry name" value="CenT-Element_Derived"/>
</dbReference>
<dbReference type="InterPro" id="IPR006600">
    <property type="entry name" value="HTH_CenpB_DNA-bd_dom"/>
</dbReference>
<evidence type="ECO:0000313" key="6">
    <source>
        <dbReference type="Proteomes" id="UP001162162"/>
    </source>
</evidence>
<reference evidence="5" key="1">
    <citation type="journal article" date="2023" name="Insect Mol. Biol.">
        <title>Genome sequencing provides insights into the evolution of gene families encoding plant cell wall-degrading enzymes in longhorned beetles.</title>
        <authorList>
            <person name="Shin N.R."/>
            <person name="Okamura Y."/>
            <person name="Kirsch R."/>
            <person name="Pauchet Y."/>
        </authorList>
    </citation>
    <scope>NUCLEOTIDE SEQUENCE</scope>
    <source>
        <strain evidence="5">AMC_N1</strain>
    </source>
</reference>
<name>A0AAV8Y4U2_9CUCU</name>
<proteinExistence type="predicted"/>
<evidence type="ECO:0000256" key="1">
    <source>
        <dbReference type="ARBA" id="ARBA00004123"/>
    </source>
</evidence>
<dbReference type="Pfam" id="PF03221">
    <property type="entry name" value="HTH_Tnp_Tc5"/>
    <property type="match status" value="1"/>
</dbReference>
<keyword evidence="6" id="KW-1185">Reference proteome</keyword>
<organism evidence="5 6">
    <name type="scientific">Aromia moschata</name>
    <dbReference type="NCBI Taxonomy" id="1265417"/>
    <lineage>
        <taxon>Eukaryota</taxon>
        <taxon>Metazoa</taxon>
        <taxon>Ecdysozoa</taxon>
        <taxon>Arthropoda</taxon>
        <taxon>Hexapoda</taxon>
        <taxon>Insecta</taxon>
        <taxon>Pterygota</taxon>
        <taxon>Neoptera</taxon>
        <taxon>Endopterygota</taxon>
        <taxon>Coleoptera</taxon>
        <taxon>Polyphaga</taxon>
        <taxon>Cucujiformia</taxon>
        <taxon>Chrysomeloidea</taxon>
        <taxon>Cerambycidae</taxon>
        <taxon>Cerambycinae</taxon>
        <taxon>Callichromatini</taxon>
        <taxon>Aromia</taxon>
    </lineage>
</organism>
<accession>A0AAV8Y4U2</accession>
<dbReference type="GO" id="GO:0003677">
    <property type="term" value="F:DNA binding"/>
    <property type="evidence" value="ECO:0007669"/>
    <property type="project" value="UniProtKB-KW"/>
</dbReference>
<evidence type="ECO:0000259" key="4">
    <source>
        <dbReference type="PROSITE" id="PS51253"/>
    </source>
</evidence>